<dbReference type="EMBL" id="JAVREO010000007">
    <property type="protein sequence ID" value="MDT0267425.1"/>
    <property type="molecule type" value="Genomic_DNA"/>
</dbReference>
<evidence type="ECO:0000313" key="1">
    <source>
        <dbReference type="EMBL" id="MDT0267425.1"/>
    </source>
</evidence>
<keyword evidence="2" id="KW-1185">Reference proteome</keyword>
<sequence length="185" mass="19655">MTLGPDDLLPGEVVRVSKNANALVGVAEAGLTRFRHDRLLGTVGMRGKEGIGGRLHVTDYRIVFDAHAANRLTGRFSVFLPVVTGVRDVSRRLSKQLEISTGTGRFTFVVWGVPSLLATIERLRGAASTQVAWLAQTATAEPAKVGAGLAPRPSQGHNPDLAPADLVGATGLTELRDLADRLRGE</sequence>
<organism evidence="1 2">
    <name type="scientific">Streptomyces chisholmiae</name>
    <dbReference type="NCBI Taxonomy" id="3075540"/>
    <lineage>
        <taxon>Bacteria</taxon>
        <taxon>Bacillati</taxon>
        <taxon>Actinomycetota</taxon>
        <taxon>Actinomycetes</taxon>
        <taxon>Kitasatosporales</taxon>
        <taxon>Streptomycetaceae</taxon>
        <taxon>Streptomyces</taxon>
    </lineage>
</organism>
<dbReference type="Proteomes" id="UP001183410">
    <property type="component" value="Unassembled WGS sequence"/>
</dbReference>
<accession>A0ABU2JR39</accession>
<dbReference type="RefSeq" id="WP_311667486.1">
    <property type="nucleotide sequence ID" value="NZ_JAVREO010000007.1"/>
</dbReference>
<reference evidence="2" key="1">
    <citation type="submission" date="2023-07" db="EMBL/GenBank/DDBJ databases">
        <title>30 novel species of actinomycetes from the DSMZ collection.</title>
        <authorList>
            <person name="Nouioui I."/>
        </authorList>
    </citation>
    <scope>NUCLEOTIDE SEQUENCE [LARGE SCALE GENOMIC DNA]</scope>
    <source>
        <strain evidence="2">DSM 44915</strain>
    </source>
</reference>
<gene>
    <name evidence="1" type="ORF">RM844_14125</name>
</gene>
<comment type="caution">
    <text evidence="1">The sequence shown here is derived from an EMBL/GenBank/DDBJ whole genome shotgun (WGS) entry which is preliminary data.</text>
</comment>
<protein>
    <submittedName>
        <fullName evidence="1">Uncharacterized protein</fullName>
    </submittedName>
</protein>
<evidence type="ECO:0000313" key="2">
    <source>
        <dbReference type="Proteomes" id="UP001183410"/>
    </source>
</evidence>
<name>A0ABU2JR39_9ACTN</name>
<proteinExistence type="predicted"/>